<dbReference type="EMBL" id="VBOT01000151">
    <property type="protein sequence ID" value="TMQ48225.1"/>
    <property type="molecule type" value="Genomic_DNA"/>
</dbReference>
<evidence type="ECO:0000256" key="1">
    <source>
        <dbReference type="SAM" id="Phobius"/>
    </source>
</evidence>
<proteinExistence type="predicted"/>
<dbReference type="Proteomes" id="UP000320184">
    <property type="component" value="Unassembled WGS sequence"/>
</dbReference>
<keyword evidence="1" id="KW-1133">Transmembrane helix</keyword>
<gene>
    <name evidence="2" type="ORF">E6K73_12455</name>
</gene>
<evidence type="ECO:0000313" key="3">
    <source>
        <dbReference type="Proteomes" id="UP000320184"/>
    </source>
</evidence>
<dbReference type="AlphaFoldDB" id="A0A538SA33"/>
<accession>A0A538SA33</accession>
<organism evidence="2 3">
    <name type="scientific">Eiseniibacteriota bacterium</name>
    <dbReference type="NCBI Taxonomy" id="2212470"/>
    <lineage>
        <taxon>Bacteria</taxon>
        <taxon>Candidatus Eiseniibacteriota</taxon>
    </lineage>
</organism>
<protein>
    <submittedName>
        <fullName evidence="2">Uncharacterized protein</fullName>
    </submittedName>
</protein>
<reference evidence="2 3" key="1">
    <citation type="journal article" date="2019" name="Nat. Microbiol.">
        <title>Mediterranean grassland soil C-N compound turnover is dependent on rainfall and depth, and is mediated by genomically divergent microorganisms.</title>
        <authorList>
            <person name="Diamond S."/>
            <person name="Andeer P.F."/>
            <person name="Li Z."/>
            <person name="Crits-Christoph A."/>
            <person name="Burstein D."/>
            <person name="Anantharaman K."/>
            <person name="Lane K.R."/>
            <person name="Thomas B.C."/>
            <person name="Pan C."/>
            <person name="Northen T.R."/>
            <person name="Banfield J.F."/>
        </authorList>
    </citation>
    <scope>NUCLEOTIDE SEQUENCE [LARGE SCALE GENOMIC DNA]</scope>
    <source>
        <strain evidence="2">WS_3</strain>
    </source>
</reference>
<feature type="transmembrane region" description="Helical" evidence="1">
    <location>
        <begin position="15"/>
        <end position="36"/>
    </location>
</feature>
<comment type="caution">
    <text evidence="2">The sequence shown here is derived from an EMBL/GenBank/DDBJ whole genome shotgun (WGS) entry which is preliminary data.</text>
</comment>
<keyword evidence="1" id="KW-0472">Membrane</keyword>
<sequence>MSSGATASLLPPRFVQAWALAILTGGAALVLSHVAYRRLPHPRSIEELSYYPSGQLLKPATLGHPETAADLAWIRAVQYYGEHRNSDNRFYRMAHVFDILTSLAPRFIPAYVFGAFALAQEGHDFRSAEGLMLKGIEANPTSGRLAFELGFLYYVRPGGRDLIRAAEYFEQAARQPDAPPQASRFAAFATQHAGSLRVAYELWADVFRTSPNPYLRDAARQEMSKIQEALAAGRNELAMKKLGAPQVLLKAEP</sequence>
<name>A0A538SA33_UNCEI</name>
<keyword evidence="1" id="KW-0812">Transmembrane</keyword>
<evidence type="ECO:0000313" key="2">
    <source>
        <dbReference type="EMBL" id="TMQ48225.1"/>
    </source>
</evidence>